<dbReference type="EMBL" id="KZ825133">
    <property type="protein sequence ID" value="PYI19632.1"/>
    <property type="molecule type" value="Genomic_DNA"/>
</dbReference>
<evidence type="ECO:0000313" key="2">
    <source>
        <dbReference type="Proteomes" id="UP000249829"/>
    </source>
</evidence>
<gene>
    <name evidence="1" type="ORF">BO99DRAFT_432539</name>
</gene>
<reference evidence="1 2" key="1">
    <citation type="submission" date="2018-02" db="EMBL/GenBank/DDBJ databases">
        <title>The genomes of Aspergillus section Nigri reveals drivers in fungal speciation.</title>
        <authorList>
            <consortium name="DOE Joint Genome Institute"/>
            <person name="Vesth T.C."/>
            <person name="Nybo J."/>
            <person name="Theobald S."/>
            <person name="Brandl J."/>
            <person name="Frisvad J.C."/>
            <person name="Nielsen K.F."/>
            <person name="Lyhne E.K."/>
            <person name="Kogle M.E."/>
            <person name="Kuo A."/>
            <person name="Riley R."/>
            <person name="Clum A."/>
            <person name="Nolan M."/>
            <person name="Lipzen A."/>
            <person name="Salamov A."/>
            <person name="Henrissat B."/>
            <person name="Wiebenga A."/>
            <person name="De vries R.P."/>
            <person name="Grigoriev I.V."/>
            <person name="Mortensen U.H."/>
            <person name="Andersen M.R."/>
            <person name="Baker S.E."/>
        </authorList>
    </citation>
    <scope>NUCLEOTIDE SEQUENCE [LARGE SCALE GENOMIC DNA]</scope>
    <source>
        <strain evidence="1 2">CBS 115571</strain>
    </source>
</reference>
<accession>A0A2V5HBB6</accession>
<dbReference type="AlphaFoldDB" id="A0A2V5HBB6"/>
<sequence>MPRYEDFLSPRDLLVNDDFCLTLSTFRTPSGIIQAMETLPSDDDSLQQYASFSDNGYQILYSHLSPVADELMTINSDCVGFLTTSDDAAGQGSRCLNKPTTDGGGGRVDADDNDLNQLCAWETMTTLSQYIDDYSDNAGAEDSGDSSYGLMLREYAINNRADDPKTKKLAKDTLVMPFGLPGKSQIAQIKEQWQPMFGRKYDTNKPMPCKETGRSQPWGWNHRWHGHVVPVPKRYDTNSYEKKTNGLNVEIQTDEQVIKVHVHLYVILATMKVESLFTPDLIGPAKQTIETIEGGWDVMGTIIQYIYDQASRFEDKIPQVLLPGLQLDDIAKAWLKLNHYGILPQQT</sequence>
<protein>
    <submittedName>
        <fullName evidence="1">Uncharacterized protein</fullName>
    </submittedName>
</protein>
<organism evidence="1 2">
    <name type="scientific">Aspergillus violaceofuscus (strain CBS 115571)</name>
    <dbReference type="NCBI Taxonomy" id="1450538"/>
    <lineage>
        <taxon>Eukaryota</taxon>
        <taxon>Fungi</taxon>
        <taxon>Dikarya</taxon>
        <taxon>Ascomycota</taxon>
        <taxon>Pezizomycotina</taxon>
        <taxon>Eurotiomycetes</taxon>
        <taxon>Eurotiomycetidae</taxon>
        <taxon>Eurotiales</taxon>
        <taxon>Aspergillaceae</taxon>
        <taxon>Aspergillus</taxon>
    </lineage>
</organism>
<evidence type="ECO:0000313" key="1">
    <source>
        <dbReference type="EMBL" id="PYI19632.1"/>
    </source>
</evidence>
<name>A0A2V5HBB6_ASPV1</name>
<dbReference type="Proteomes" id="UP000249829">
    <property type="component" value="Unassembled WGS sequence"/>
</dbReference>
<keyword evidence="2" id="KW-1185">Reference proteome</keyword>
<dbReference type="Gene3D" id="1.20.1170.10">
    <property type="match status" value="1"/>
</dbReference>
<proteinExistence type="predicted"/>